<dbReference type="InterPro" id="IPR043128">
    <property type="entry name" value="Rev_trsase/Diguanyl_cyclase"/>
</dbReference>
<dbReference type="SMART" id="SM00065">
    <property type="entry name" value="GAF"/>
    <property type="match status" value="1"/>
</dbReference>
<dbReference type="SUPFAM" id="SSF55781">
    <property type="entry name" value="GAF domain-like"/>
    <property type="match status" value="1"/>
</dbReference>
<proteinExistence type="predicted"/>
<sequence>MERYFSAKDLSDVALLKETARSELWFARLSSDPVVMKRSKFVIPGVSHADMLRNEYDRLRQFLHTKLITVKGITTWNNTPVLLREYFEGQPLDQFLITHTLTEHQSLRLAVALVEAVQSIHDAGFIHTQLSPEHILLSADLKDFRILGLGQVMPRDSQQRQFQKDVTLQNSPYQAPEQNPRSGVLVDNRSDIFALGALFYLMLTGQTPVHRYAEVHAKSEQKIQVDVQNGSRNIAPILTRILEKMQATDRRQRYQTLDAVAVDLRICLEMLERGSPLMDFEIDHLSDVSRLFSQGEQYGREATLQSLVTTLRQAVGQPMTTVLVRGVSGIGKSSLVYAAQQSVADQYNFVQVKYDQYASNSPFEGLFAALQQLLRQLLSESSEQVQRWGDAFHLALENEAGILVEAIPELAFFVGPAPEVVTLSATDSKARLYRVLSRFVQTLASSDHPLCVFLDDCQWADAATLEWLEKTQHEQHSVVVILAFRDDVEHMTSLLSRFLERLQARQSLLQDVCLESLNAPLISDLLQQRLKLSCKEADALAIVIVEKTHGNPFYMAEYLRQCQLHRVLWFDHTYLVWKLDLQQQAEIPVSENVVQLLATRLEFLPEYVQQVLKTAACIGNRFECDMLKCLLPDLNVELALVNAQAGGWLVSQTAAGEYAFPHDRIQQAAFGLMDTQTLQQVHLSIAQCLVNSDEMEARLLECVYHFTAALEQITDTQKLIQIGQLNLRATEVAKANGDFHLALVYIIQAMKLLLPQFTDPQFRAELLKERAECEHLCGQQSTALSYYQQALRVSTDARQRTKIYELLIKFHTDYGEFQLAFETGRTALSQLGFWVPAGFNPLNFVTDYLHLKHKLRGSSIETLLALPEASDARIRDQILLLSAMQKVAYQIRPELCVALAAKQVRLCLRYGNTREAVVGYMVFGVIFLGGVRGHAEAGCEYGRLSLAMLERYNNQMQSAEVPFVYGYFAHSWLYPASDTERYWQRAFEQGLKVGDWFHAGCAATGIVQSQLMRGQPLEQVLQQCDYFQATLRRIGAFEHDQVLVGIRQALLNLRHPSPSLPTFSHDGFDENAYLNKLSQYGSRHFAHMYFINKMWVLYFQGYYDEAAVVAVTSKGYMKDSQGMLHAAEHCFLHALILAQTLRSYDGLKRHQHHFRIKRYARQLHRWAKSCPDNFLDRAQLLQGELYRIAGRFGKALGCYQEACKTAEFFGHLNLQVIGHQLTEQLYASQGQLLAAESHQLEKRQLAEKWGVTSRFTQGQSSSVVRQVGQFDLDSLAQAVEVISQERRLPRLLETLISILQENTLARRCVLILQEDQQYLIQAESLVNGAEAHVMQNQPYDQTADLPLRVINYVIASREPILLDYACHYAVFANDPYFARYQVLSVICVPLMIQGQVKGIVYLENDTAAGVFTQDRFALLRYLGGQIAISIENALVYQKLEQKVGERTQDIELQKQELQNQYDTIRHLNQRLTEENDERKLAELRLQDANQQLQILATTDGLTGLSNRRHFNQVLQQQYLHCKRHELPFSLLICDLDEFKAYNDHYGHQAGDECLIAVAECFNSVVKRPGDLVARYGGEEFAVILSATDREGALHIAEQIHQAIRQRHIAHAVSSVTSRVTMSIGLNVGLEADIDQLIHQADEALYQAKSEGKNRTCVFTVDE</sequence>
<dbReference type="SMART" id="SM00267">
    <property type="entry name" value="GGDEF"/>
    <property type="match status" value="1"/>
</dbReference>
<dbReference type="InterPro" id="IPR029016">
    <property type="entry name" value="GAF-like_dom_sf"/>
</dbReference>
<accession>A0A364NKH5</accession>
<dbReference type="GO" id="GO:0016020">
    <property type="term" value="C:membrane"/>
    <property type="evidence" value="ECO:0007669"/>
    <property type="project" value="UniProtKB-SubCell"/>
</dbReference>
<organism evidence="6 7">
    <name type="scientific">Nitrincola tibetensis</name>
    <dbReference type="NCBI Taxonomy" id="2219697"/>
    <lineage>
        <taxon>Bacteria</taxon>
        <taxon>Pseudomonadati</taxon>
        <taxon>Pseudomonadota</taxon>
        <taxon>Gammaproteobacteria</taxon>
        <taxon>Oceanospirillales</taxon>
        <taxon>Oceanospirillaceae</taxon>
        <taxon>Nitrincola</taxon>
    </lineage>
</organism>
<dbReference type="GO" id="GO:0004672">
    <property type="term" value="F:protein kinase activity"/>
    <property type="evidence" value="ECO:0007669"/>
    <property type="project" value="InterPro"/>
</dbReference>
<dbReference type="FunFam" id="3.30.70.270:FF:000001">
    <property type="entry name" value="Diguanylate cyclase domain protein"/>
    <property type="match status" value="1"/>
</dbReference>
<evidence type="ECO:0008006" key="8">
    <source>
        <dbReference type="Google" id="ProtNLM"/>
    </source>
</evidence>
<dbReference type="Gene3D" id="3.30.70.270">
    <property type="match status" value="1"/>
</dbReference>
<name>A0A364NKH5_9GAMM</name>
<dbReference type="Gene3D" id="3.30.450.40">
    <property type="match status" value="1"/>
</dbReference>
<dbReference type="CDD" id="cd01949">
    <property type="entry name" value="GGDEF"/>
    <property type="match status" value="1"/>
</dbReference>
<dbReference type="Gene3D" id="3.40.50.300">
    <property type="entry name" value="P-loop containing nucleotide triphosphate hydrolases"/>
    <property type="match status" value="1"/>
</dbReference>
<reference evidence="6 7" key="1">
    <citation type="submission" date="2018-06" db="EMBL/GenBank/DDBJ databases">
        <title>Nitrincola tibetense sp. nov., isolated from Lake XuguoCo on Tibetan Plateau.</title>
        <authorList>
            <person name="Xing P."/>
        </authorList>
    </citation>
    <scope>NUCLEOTIDE SEQUENCE [LARGE SCALE GENOMIC DNA]</scope>
    <source>
        <strain evidence="7">xg18</strain>
    </source>
</reference>
<dbReference type="PROSITE" id="PS50887">
    <property type="entry name" value="GGDEF"/>
    <property type="match status" value="1"/>
</dbReference>
<evidence type="ECO:0000313" key="7">
    <source>
        <dbReference type="Proteomes" id="UP000250744"/>
    </source>
</evidence>
<evidence type="ECO:0000256" key="3">
    <source>
        <dbReference type="SAM" id="Coils"/>
    </source>
</evidence>
<evidence type="ECO:0000259" key="4">
    <source>
        <dbReference type="PROSITE" id="PS50011"/>
    </source>
</evidence>
<dbReference type="Pfam" id="PF13191">
    <property type="entry name" value="AAA_16"/>
    <property type="match status" value="1"/>
</dbReference>
<dbReference type="InterPro" id="IPR003018">
    <property type="entry name" value="GAF"/>
</dbReference>
<dbReference type="PANTHER" id="PTHR43642:SF1">
    <property type="entry name" value="HYBRID SIGNAL TRANSDUCTION HISTIDINE KINASE G"/>
    <property type="match status" value="1"/>
</dbReference>
<dbReference type="Pfam" id="PF01590">
    <property type="entry name" value="GAF"/>
    <property type="match status" value="1"/>
</dbReference>
<dbReference type="Proteomes" id="UP000250744">
    <property type="component" value="Unassembled WGS sequence"/>
</dbReference>
<dbReference type="SUPFAM" id="SSF55073">
    <property type="entry name" value="Nucleotide cyclase"/>
    <property type="match status" value="1"/>
</dbReference>
<dbReference type="PROSITE" id="PS50011">
    <property type="entry name" value="PROTEIN_KINASE_DOM"/>
    <property type="match status" value="1"/>
</dbReference>
<dbReference type="Pfam" id="PF00069">
    <property type="entry name" value="Pkinase"/>
    <property type="match status" value="1"/>
</dbReference>
<dbReference type="SUPFAM" id="SSF48452">
    <property type="entry name" value="TPR-like"/>
    <property type="match status" value="1"/>
</dbReference>
<dbReference type="Gene3D" id="1.25.40.10">
    <property type="entry name" value="Tetratricopeptide repeat domain"/>
    <property type="match status" value="1"/>
</dbReference>
<comment type="subcellular location">
    <subcellularLocation>
        <location evidence="2">Membrane</location>
        <topology evidence="2">Single-pass membrane protein</topology>
    </subcellularLocation>
</comment>
<dbReference type="RefSeq" id="WP_112159694.1">
    <property type="nucleotide sequence ID" value="NZ_QKRX01000009.1"/>
</dbReference>
<dbReference type="EMBL" id="QKRX01000009">
    <property type="protein sequence ID" value="RAU17541.1"/>
    <property type="molecule type" value="Genomic_DNA"/>
</dbReference>
<evidence type="ECO:0000256" key="1">
    <source>
        <dbReference type="ARBA" id="ARBA00001946"/>
    </source>
</evidence>
<dbReference type="SMART" id="SM00220">
    <property type="entry name" value="S_TKc"/>
    <property type="match status" value="1"/>
</dbReference>
<feature type="domain" description="GGDEF" evidence="5">
    <location>
        <begin position="1526"/>
        <end position="1660"/>
    </location>
</feature>
<dbReference type="InterPro" id="IPR053159">
    <property type="entry name" value="Hybrid_Histidine_Kinase"/>
</dbReference>
<dbReference type="GO" id="GO:0005524">
    <property type="term" value="F:ATP binding"/>
    <property type="evidence" value="ECO:0007669"/>
    <property type="project" value="InterPro"/>
</dbReference>
<dbReference type="SUPFAM" id="SSF56112">
    <property type="entry name" value="Protein kinase-like (PK-like)"/>
    <property type="match status" value="1"/>
</dbReference>
<dbReference type="SMART" id="SM00028">
    <property type="entry name" value="TPR"/>
    <property type="match status" value="3"/>
</dbReference>
<dbReference type="Gene3D" id="1.10.510.10">
    <property type="entry name" value="Transferase(Phosphotransferase) domain 1"/>
    <property type="match status" value="1"/>
</dbReference>
<dbReference type="InterPro" id="IPR027417">
    <property type="entry name" value="P-loop_NTPase"/>
</dbReference>
<feature type="domain" description="Protein kinase" evidence="4">
    <location>
        <begin position="1"/>
        <end position="266"/>
    </location>
</feature>
<dbReference type="InterPro" id="IPR000160">
    <property type="entry name" value="GGDEF_dom"/>
</dbReference>
<dbReference type="InterPro" id="IPR000719">
    <property type="entry name" value="Prot_kinase_dom"/>
</dbReference>
<dbReference type="Pfam" id="PF00990">
    <property type="entry name" value="GGDEF"/>
    <property type="match status" value="1"/>
</dbReference>
<dbReference type="PANTHER" id="PTHR43642">
    <property type="entry name" value="HYBRID SIGNAL TRANSDUCTION HISTIDINE KINASE G"/>
    <property type="match status" value="1"/>
</dbReference>
<dbReference type="InterPro" id="IPR011009">
    <property type="entry name" value="Kinase-like_dom_sf"/>
</dbReference>
<dbReference type="InterPro" id="IPR029787">
    <property type="entry name" value="Nucleotide_cyclase"/>
</dbReference>
<protein>
    <recommendedName>
        <fullName evidence="8">Serine/threonine protein kinase</fullName>
    </recommendedName>
</protein>
<keyword evidence="3" id="KW-0175">Coiled coil</keyword>
<dbReference type="InterPro" id="IPR041664">
    <property type="entry name" value="AAA_16"/>
</dbReference>
<dbReference type="NCBIfam" id="TIGR00254">
    <property type="entry name" value="GGDEF"/>
    <property type="match status" value="1"/>
</dbReference>
<dbReference type="InterPro" id="IPR019734">
    <property type="entry name" value="TPR_rpt"/>
</dbReference>
<evidence type="ECO:0000256" key="2">
    <source>
        <dbReference type="ARBA" id="ARBA00004167"/>
    </source>
</evidence>
<feature type="coiled-coil region" evidence="3">
    <location>
        <begin position="1436"/>
        <end position="1498"/>
    </location>
</feature>
<dbReference type="OrthoDB" id="9801841at2"/>
<evidence type="ECO:0000259" key="5">
    <source>
        <dbReference type="PROSITE" id="PS50887"/>
    </source>
</evidence>
<keyword evidence="7" id="KW-1185">Reference proteome</keyword>
<comment type="caution">
    <text evidence="6">The sequence shown here is derived from an EMBL/GenBank/DDBJ whole genome shotgun (WGS) entry which is preliminary data.</text>
</comment>
<dbReference type="InterPro" id="IPR011990">
    <property type="entry name" value="TPR-like_helical_dom_sf"/>
</dbReference>
<comment type="cofactor">
    <cofactor evidence="1">
        <name>Mg(2+)</name>
        <dbReference type="ChEBI" id="CHEBI:18420"/>
    </cofactor>
</comment>
<evidence type="ECO:0000313" key="6">
    <source>
        <dbReference type="EMBL" id="RAU17541.1"/>
    </source>
</evidence>
<gene>
    <name evidence="6" type="ORF">DN062_12690</name>
</gene>
<dbReference type="SUPFAM" id="SSF52540">
    <property type="entry name" value="P-loop containing nucleoside triphosphate hydrolases"/>
    <property type="match status" value="1"/>
</dbReference>